<dbReference type="InterPro" id="IPR007226">
    <property type="entry name" value="SRS_dom"/>
</dbReference>
<evidence type="ECO:0000256" key="2">
    <source>
        <dbReference type="SAM" id="SignalP"/>
    </source>
</evidence>
<sequence length="689" mass="74058">MQASLSSGACKSKNVMIFCLAGILLLSSREVFASPSHEESTSQSESVQDVKDFPGEVVTCPTPGDSETQQTQTVALSKKTPATTLHCVGEENKKVPEDPSEVCIVHEDSDKEECKSIKLQTLFNVNSDVQWIRRTPADDTSKEAWSLQLIDSNLPLTDTNFFVRCQSGVQNKFCQMNVSVTARPSSVDNNVVTCGYGLDSNPHTLKTEMTKENNTLTIACGIIGSINPASYETTYCEDEQMTSCKKSYTDILSNYSQGWCKKDTADNSRAILTIPKTEFPSEELKFFMGCAPNGFSTGDSGSSSQQSGTNSSPAKSSCKRCRRITMSQKGGTERQTSGYKPKARKFLTVCVGGVLMLSGEAAHGHPLQEGRLLRSGDGHDAQNLGVVVHCPVSNSDAAAPDPVTLSSEALTTTLYCNGAGNTKVPSGATEVCAPQLETLATCTSGTKSTLQTLLGTSYSIEWKKMDPPPEDQGEAWMLKLSDPDLPFKDAKFFVGCQNSSRAPAECKVDITVKARRSSVADNAVSCAYGSDSNPNALNVEITQEKNTLTLTCGEDGVIKPATDEGHYCEDEKLEKCEKSFQDILPKFDNQWWTKKGQPPAAMKLTIPREDFPSEEQKFYIGCSPKSTDVEPKASVLEGDGAQAPSTGPTTCRVLVTVKAAGSVSKVSTFGQLFPLAGAAAALGHLSIFT</sequence>
<feature type="domain" description="SRS" evidence="3">
    <location>
        <begin position="190"/>
        <end position="319"/>
    </location>
</feature>
<feature type="compositionally biased region" description="Low complexity" evidence="1">
    <location>
        <begin position="297"/>
        <end position="312"/>
    </location>
</feature>
<feature type="chain" id="PRO_5012496153" evidence="2">
    <location>
        <begin position="34"/>
        <end position="689"/>
    </location>
</feature>
<evidence type="ECO:0000256" key="1">
    <source>
        <dbReference type="SAM" id="MobiDB-lite"/>
    </source>
</evidence>
<evidence type="ECO:0000313" key="4">
    <source>
        <dbReference type="EMBL" id="PFH37046.1"/>
    </source>
</evidence>
<feature type="signal peptide" evidence="2">
    <location>
        <begin position="1"/>
        <end position="33"/>
    </location>
</feature>
<name>A0A2A9MLV8_BESBE</name>
<reference evidence="4 5" key="1">
    <citation type="submission" date="2017-09" db="EMBL/GenBank/DDBJ databases">
        <title>Genome sequencing of Besnoitia besnoiti strain Bb-Ger1.</title>
        <authorList>
            <person name="Schares G."/>
            <person name="Venepally P."/>
            <person name="Lorenzi H.A."/>
        </authorList>
    </citation>
    <scope>NUCLEOTIDE SEQUENCE [LARGE SCALE GENOMIC DNA]</scope>
    <source>
        <strain evidence="4 5">Bb-Ger1</strain>
    </source>
</reference>
<dbReference type="InterPro" id="IPR028352">
    <property type="entry name" value="Surface_antig_SAG1"/>
</dbReference>
<keyword evidence="5" id="KW-1185">Reference proteome</keyword>
<feature type="domain" description="SRS" evidence="3">
    <location>
        <begin position="57"/>
        <end position="180"/>
    </location>
</feature>
<dbReference type="SUPFAM" id="SSF74877">
    <property type="entry name" value="Major surface antigen p30, SAG1"/>
    <property type="match status" value="4"/>
</dbReference>
<dbReference type="Proteomes" id="UP000224006">
    <property type="component" value="Chromosome II"/>
</dbReference>
<feature type="domain" description="SRS" evidence="3">
    <location>
        <begin position="387"/>
        <end position="512"/>
    </location>
</feature>
<dbReference type="Gene3D" id="2.60.40.1320">
    <property type="entry name" value="SRS domain"/>
    <property type="match status" value="4"/>
</dbReference>
<dbReference type="GeneID" id="40308485"/>
<dbReference type="KEGG" id="bbes:BESB_035040"/>
<dbReference type="PRINTS" id="PR01801">
    <property type="entry name" value="SURFCEANTIGN"/>
</dbReference>
<dbReference type="Pfam" id="PF04092">
    <property type="entry name" value="SAG"/>
    <property type="match status" value="4"/>
</dbReference>
<keyword evidence="2" id="KW-0732">Signal</keyword>
<feature type="region of interest" description="Disordered" evidence="1">
    <location>
        <begin position="297"/>
        <end position="320"/>
    </location>
</feature>
<dbReference type="EMBL" id="NWUJ01000002">
    <property type="protein sequence ID" value="PFH37046.1"/>
    <property type="molecule type" value="Genomic_DNA"/>
</dbReference>
<proteinExistence type="predicted"/>
<gene>
    <name evidence="4" type="ORF">BESB_035040</name>
</gene>
<dbReference type="GO" id="GO:0016020">
    <property type="term" value="C:membrane"/>
    <property type="evidence" value="ECO:0007669"/>
    <property type="project" value="InterPro"/>
</dbReference>
<comment type="caution">
    <text evidence="4">The sequence shown here is derived from an EMBL/GenBank/DDBJ whole genome shotgun (WGS) entry which is preliminary data.</text>
</comment>
<organism evidence="4 5">
    <name type="scientific">Besnoitia besnoiti</name>
    <name type="common">Apicomplexan protozoan</name>
    <dbReference type="NCBI Taxonomy" id="94643"/>
    <lineage>
        <taxon>Eukaryota</taxon>
        <taxon>Sar</taxon>
        <taxon>Alveolata</taxon>
        <taxon>Apicomplexa</taxon>
        <taxon>Conoidasida</taxon>
        <taxon>Coccidia</taxon>
        <taxon>Eucoccidiorida</taxon>
        <taxon>Eimeriorina</taxon>
        <taxon>Sarcocystidae</taxon>
        <taxon>Besnoitia</taxon>
    </lineage>
</organism>
<accession>A0A2A9MLV8</accession>
<evidence type="ECO:0000259" key="3">
    <source>
        <dbReference type="Pfam" id="PF04092"/>
    </source>
</evidence>
<protein>
    <submittedName>
        <fullName evidence="4">SAG-related sequence</fullName>
    </submittedName>
</protein>
<evidence type="ECO:0000313" key="5">
    <source>
        <dbReference type="Proteomes" id="UP000224006"/>
    </source>
</evidence>
<feature type="domain" description="SRS" evidence="3">
    <location>
        <begin position="522"/>
        <end position="657"/>
    </location>
</feature>
<dbReference type="InterPro" id="IPR036755">
    <property type="entry name" value="SRS_dom_sf"/>
</dbReference>
<dbReference type="RefSeq" id="XP_029221055.1">
    <property type="nucleotide sequence ID" value="XM_029362090.1"/>
</dbReference>
<dbReference type="AlphaFoldDB" id="A0A2A9MLV8"/>
<dbReference type="VEuPathDB" id="ToxoDB:BESB_035040"/>